<dbReference type="AlphaFoldDB" id="A0A5D4NL60"/>
<keyword evidence="1" id="KW-0812">Transmembrane</keyword>
<feature type="transmembrane region" description="Helical" evidence="1">
    <location>
        <begin position="136"/>
        <end position="157"/>
    </location>
</feature>
<gene>
    <name evidence="3" type="ORF">FZC78_17485</name>
</gene>
<dbReference type="RefSeq" id="WP_148941389.1">
    <property type="nucleotide sequence ID" value="NZ_VTEI01000011.1"/>
</dbReference>
<reference evidence="3 4" key="1">
    <citation type="submission" date="2019-08" db="EMBL/GenBank/DDBJ databases">
        <title>Bacillus genomes from the desert of Cuatro Cienegas, Coahuila.</title>
        <authorList>
            <person name="Olmedo-Alvarez G."/>
        </authorList>
    </citation>
    <scope>NUCLEOTIDE SEQUENCE [LARGE SCALE GENOMIC DNA]</scope>
    <source>
        <strain evidence="3 4">CH34_1T</strain>
    </source>
</reference>
<name>A0A5D4NL60_9BACI</name>
<keyword evidence="1" id="KW-1133">Transmembrane helix</keyword>
<protein>
    <submittedName>
        <fullName evidence="3">Uncharacterized protein</fullName>
    </submittedName>
</protein>
<evidence type="ECO:0000313" key="4">
    <source>
        <dbReference type="Proteomes" id="UP000322267"/>
    </source>
</evidence>
<sequence length="171" mass="19649">MKRLLMLLGCILTCLAIPLTTAFADDPIIKSIDEKLEMSDHYYQKGSAGVTDFIDLTMEVAINQDEVETQKVKMVFVKYKIDRDTIFHFNKQEIFYYSLDNDVLLQNDAVLGNGESKEFIAAHHDDYRKQISPGSLALILTLIFAAVLVFPYVIFLVQRNTPSDERYHYDL</sequence>
<accession>A0A5D4NL60</accession>
<dbReference type="OrthoDB" id="2872393at2"/>
<dbReference type="EMBL" id="VTEI01000011">
    <property type="protein sequence ID" value="TYS14827.1"/>
    <property type="molecule type" value="Genomic_DNA"/>
</dbReference>
<evidence type="ECO:0000256" key="1">
    <source>
        <dbReference type="SAM" id="Phobius"/>
    </source>
</evidence>
<proteinExistence type="predicted"/>
<dbReference type="Proteomes" id="UP000322267">
    <property type="component" value="Unassembled WGS sequence"/>
</dbReference>
<keyword evidence="1" id="KW-0472">Membrane</keyword>
<evidence type="ECO:0000313" key="3">
    <source>
        <dbReference type="EMBL" id="TYS14827.1"/>
    </source>
</evidence>
<feature type="chain" id="PRO_5023086358" evidence="2">
    <location>
        <begin position="25"/>
        <end position="171"/>
    </location>
</feature>
<evidence type="ECO:0000256" key="2">
    <source>
        <dbReference type="SAM" id="SignalP"/>
    </source>
</evidence>
<organism evidence="3 4">
    <name type="scientific">Rossellomorea vietnamensis</name>
    <dbReference type="NCBI Taxonomy" id="218284"/>
    <lineage>
        <taxon>Bacteria</taxon>
        <taxon>Bacillati</taxon>
        <taxon>Bacillota</taxon>
        <taxon>Bacilli</taxon>
        <taxon>Bacillales</taxon>
        <taxon>Bacillaceae</taxon>
        <taxon>Rossellomorea</taxon>
    </lineage>
</organism>
<keyword evidence="2" id="KW-0732">Signal</keyword>
<feature type="signal peptide" evidence="2">
    <location>
        <begin position="1"/>
        <end position="24"/>
    </location>
</feature>
<comment type="caution">
    <text evidence="3">The sequence shown here is derived from an EMBL/GenBank/DDBJ whole genome shotgun (WGS) entry which is preliminary data.</text>
</comment>